<dbReference type="InterPro" id="IPR001932">
    <property type="entry name" value="PPM-type_phosphatase-like_dom"/>
</dbReference>
<dbReference type="InterPro" id="IPR036457">
    <property type="entry name" value="PPM-type-like_dom_sf"/>
</dbReference>
<dbReference type="Pfam" id="PF07228">
    <property type="entry name" value="SpoIIE"/>
    <property type="match status" value="1"/>
</dbReference>
<feature type="domain" description="PPM-type phosphatase" evidence="1">
    <location>
        <begin position="31"/>
        <end position="216"/>
    </location>
</feature>
<evidence type="ECO:0000259" key="1">
    <source>
        <dbReference type="Pfam" id="PF07228"/>
    </source>
</evidence>
<dbReference type="PANTHER" id="PTHR35801">
    <property type="entry name" value="PHOSPHOSERINE PHOSPHATASE RSBX"/>
    <property type="match status" value="1"/>
</dbReference>
<dbReference type="SUPFAM" id="SSF81606">
    <property type="entry name" value="PP2C-like"/>
    <property type="match status" value="1"/>
</dbReference>
<dbReference type="Gene3D" id="3.60.40.10">
    <property type="entry name" value="PPM-type phosphatase domain"/>
    <property type="match status" value="1"/>
</dbReference>
<gene>
    <name evidence="2" type="ORF">SDC9_48303</name>
</gene>
<dbReference type="PANTHER" id="PTHR35801:SF1">
    <property type="entry name" value="PHOSPHOSERINE PHOSPHATASE RSBX"/>
    <property type="match status" value="1"/>
</dbReference>
<reference evidence="2" key="1">
    <citation type="submission" date="2019-08" db="EMBL/GenBank/DDBJ databases">
        <authorList>
            <person name="Kucharzyk K."/>
            <person name="Murdoch R.W."/>
            <person name="Higgins S."/>
            <person name="Loffler F."/>
        </authorList>
    </citation>
    <scope>NUCLEOTIDE SEQUENCE</scope>
</reference>
<dbReference type="EMBL" id="VSSQ01000841">
    <property type="protein sequence ID" value="MPM02058.1"/>
    <property type="molecule type" value="Genomic_DNA"/>
</dbReference>
<dbReference type="InterPro" id="IPR039248">
    <property type="entry name" value="Ptase_RsbX"/>
</dbReference>
<comment type="caution">
    <text evidence="2">The sequence shown here is derived from an EMBL/GenBank/DDBJ whole genome shotgun (WGS) entry which is preliminary data.</text>
</comment>
<accession>A0A644WEY7</accession>
<organism evidence="2">
    <name type="scientific">bioreactor metagenome</name>
    <dbReference type="NCBI Taxonomy" id="1076179"/>
    <lineage>
        <taxon>unclassified sequences</taxon>
        <taxon>metagenomes</taxon>
        <taxon>ecological metagenomes</taxon>
    </lineage>
</organism>
<protein>
    <recommendedName>
        <fullName evidence="1">PPM-type phosphatase domain-containing protein</fullName>
    </recommendedName>
</protein>
<dbReference type="AlphaFoldDB" id="A0A644WEY7"/>
<proteinExistence type="predicted"/>
<evidence type="ECO:0000313" key="2">
    <source>
        <dbReference type="EMBL" id="MPM02058.1"/>
    </source>
</evidence>
<sequence>MYIHTDVFAAQSPKKPGQPCGDTWGVTRDEAATTIVLADGLGSGVKANIAANLCVSRILTLIKMGLSIRETFNRVSETMDNAWGTVDPFSVFTIAQILNNGQTTILGYEMPAPLVVSRAYAQILSDRVYTRGKAVVHESNCVLEKGEGLMLLSDGITQAGIGKLFVNGWESSGVSSFLQSHLPVERLDGHKLATLVHDQARMYWPQGSGDDCSVVVALNRRGVVVNLLSGPPENQADDENFVHAFFKETGIHIISGGSTAKMASRVTGHSIDLGNDGDSITPPSFRMKGTDLITEGMVTLNQVCNLLEEDLASLPTGSPAYEMTYFLRMADKVNIWLGQAENVSEDRIEFRQQGLLSRQTIIKRISEKLLKQGKLVVISSR</sequence>
<name>A0A644WEY7_9ZZZZ</name>